<dbReference type="InterPro" id="IPR002641">
    <property type="entry name" value="PNPLA_dom"/>
</dbReference>
<evidence type="ECO:0000313" key="5">
    <source>
        <dbReference type="EMBL" id="OKH36676.1"/>
    </source>
</evidence>
<sequence>MTFKYKVLSIDGGGIRGIIPAMILAEIEQQTGKRIHEMFDLIAGTSTGGIIALGLTMPSEQDSQQPKYQAKDLVQLYREEGKIIFRKNGQHLSSLLHNLLQQTLSGFSLPKINIDDLLNPKYPPSGRDSVLTKYFGNTAISEALTEVFITSYDTELRLPVFFTSKTNEEVIKGRVFRKICKGFTMKQAAMATSAAPTFFEPYPVTTSHPTDNGYYSLIDGGVFANNPTSLAVMEGIVDARKQGKDLRLQDILVVSLGTGSLTRKYTYNQTKEWGLIGWIQPIINILMDGTNESVSVQLEQLLARSDNLSQYYRFQGFLDQGKGSDDMDVVTPENISRLETLAGDIIRNQNDELQALCQLLTTSQKVVT</sequence>
<name>A0A1U7IHY3_9CYAN</name>
<feature type="short sequence motif" description="GXSXG" evidence="3">
    <location>
        <begin position="44"/>
        <end position="48"/>
    </location>
</feature>
<evidence type="ECO:0000259" key="4">
    <source>
        <dbReference type="PROSITE" id="PS51635"/>
    </source>
</evidence>
<dbReference type="GO" id="GO:0016042">
    <property type="term" value="P:lipid catabolic process"/>
    <property type="evidence" value="ECO:0007669"/>
    <property type="project" value="UniProtKB-UniRule"/>
</dbReference>
<evidence type="ECO:0000313" key="6">
    <source>
        <dbReference type="Proteomes" id="UP000185860"/>
    </source>
</evidence>
<dbReference type="GO" id="GO:0004620">
    <property type="term" value="F:phospholipase activity"/>
    <property type="evidence" value="ECO:0007669"/>
    <property type="project" value="TreeGrafter"/>
</dbReference>
<dbReference type="Pfam" id="PF01734">
    <property type="entry name" value="Patatin"/>
    <property type="match status" value="1"/>
</dbReference>
<comment type="caution">
    <text evidence="5">The sequence shown here is derived from an EMBL/GenBank/DDBJ whole genome shotgun (WGS) entry which is preliminary data.</text>
</comment>
<protein>
    <submittedName>
        <fullName evidence="5">Patatin</fullName>
    </submittedName>
</protein>
<dbReference type="Proteomes" id="UP000185860">
    <property type="component" value="Unassembled WGS sequence"/>
</dbReference>
<dbReference type="SUPFAM" id="SSF52151">
    <property type="entry name" value="FabD/lysophospholipase-like"/>
    <property type="match status" value="1"/>
</dbReference>
<dbReference type="AlphaFoldDB" id="A0A1U7IHY3"/>
<evidence type="ECO:0000256" key="3">
    <source>
        <dbReference type="PROSITE-ProRule" id="PRU01161"/>
    </source>
</evidence>
<feature type="active site" description="Proton acceptor" evidence="3">
    <location>
        <position position="219"/>
    </location>
</feature>
<reference evidence="5 6" key="1">
    <citation type="submission" date="2016-11" db="EMBL/GenBank/DDBJ databases">
        <title>Draft Genome Sequences of Nine Cyanobacterial Strains from Diverse Habitats.</title>
        <authorList>
            <person name="Zhu T."/>
            <person name="Hou S."/>
            <person name="Lu X."/>
            <person name="Hess W.R."/>
        </authorList>
    </citation>
    <scope>NUCLEOTIDE SEQUENCE [LARGE SCALE GENOMIC DNA]</scope>
    <source>
        <strain evidence="5 6">IAM M-71</strain>
    </source>
</reference>
<dbReference type="Gene3D" id="3.40.1090.10">
    <property type="entry name" value="Cytosolic phospholipase A2 catalytic domain"/>
    <property type="match status" value="1"/>
</dbReference>
<feature type="domain" description="PNPLA" evidence="4">
    <location>
        <begin position="8"/>
        <end position="232"/>
    </location>
</feature>
<dbReference type="EMBL" id="MRCE01000015">
    <property type="protein sequence ID" value="OKH36676.1"/>
    <property type="molecule type" value="Genomic_DNA"/>
</dbReference>
<proteinExistence type="inferred from homology"/>
<organism evidence="5 6">
    <name type="scientific">[Phormidium ambiguum] IAM M-71</name>
    <dbReference type="NCBI Taxonomy" id="454136"/>
    <lineage>
        <taxon>Bacteria</taxon>
        <taxon>Bacillati</taxon>
        <taxon>Cyanobacteriota</taxon>
        <taxon>Cyanophyceae</taxon>
        <taxon>Oscillatoriophycideae</taxon>
        <taxon>Aerosakkonematales</taxon>
        <taxon>Aerosakkonemataceae</taxon>
        <taxon>Floridanema</taxon>
    </lineage>
</organism>
<keyword evidence="3" id="KW-0442">Lipid degradation</keyword>
<dbReference type="GO" id="GO:0047372">
    <property type="term" value="F:monoacylglycerol lipase activity"/>
    <property type="evidence" value="ECO:0007669"/>
    <property type="project" value="TreeGrafter"/>
</dbReference>
<feature type="short sequence motif" description="DGA/G" evidence="3">
    <location>
        <begin position="219"/>
        <end position="221"/>
    </location>
</feature>
<dbReference type="InterPro" id="IPR016035">
    <property type="entry name" value="Acyl_Trfase/lysoPLipase"/>
</dbReference>
<dbReference type="PANTHER" id="PTHR32176:SF92">
    <property type="entry name" value="XYLOSE ISOMERASE"/>
    <property type="match status" value="1"/>
</dbReference>
<dbReference type="PROSITE" id="PS51635">
    <property type="entry name" value="PNPLA"/>
    <property type="match status" value="1"/>
</dbReference>
<keyword evidence="2 3" id="KW-0443">Lipid metabolism</keyword>
<evidence type="ECO:0000256" key="2">
    <source>
        <dbReference type="ARBA" id="ARBA00023098"/>
    </source>
</evidence>
<feature type="short sequence motif" description="GXGXXG" evidence="3">
    <location>
        <begin position="12"/>
        <end position="17"/>
    </location>
</feature>
<dbReference type="RefSeq" id="WP_073594641.1">
    <property type="nucleotide sequence ID" value="NZ_MRCE01000015.1"/>
</dbReference>
<dbReference type="OrthoDB" id="9807112at2"/>
<evidence type="ECO:0000256" key="1">
    <source>
        <dbReference type="ARBA" id="ARBA00010240"/>
    </source>
</evidence>
<accession>A0A1U7IHY3</accession>
<feature type="active site" description="Nucleophile" evidence="3">
    <location>
        <position position="46"/>
    </location>
</feature>
<keyword evidence="3" id="KW-0378">Hydrolase</keyword>
<comment type="similarity">
    <text evidence="1">Belongs to the patatin family.</text>
</comment>
<dbReference type="STRING" id="454136.NIES2119_16760"/>
<gene>
    <name evidence="5" type="ORF">NIES2119_16760</name>
</gene>
<dbReference type="PANTHER" id="PTHR32176">
    <property type="entry name" value="XYLOSE ISOMERASE"/>
    <property type="match status" value="1"/>
</dbReference>